<dbReference type="PANTHER" id="PTHR48050">
    <property type="entry name" value="STEROL 3-BETA-GLUCOSYLTRANSFERASE"/>
    <property type="match status" value="1"/>
</dbReference>
<evidence type="ECO:0000313" key="3">
    <source>
        <dbReference type="Proteomes" id="UP000199051"/>
    </source>
</evidence>
<dbReference type="InterPro" id="IPR050426">
    <property type="entry name" value="Glycosyltransferase_28"/>
</dbReference>
<dbReference type="GO" id="GO:0016758">
    <property type="term" value="F:hexosyltransferase activity"/>
    <property type="evidence" value="ECO:0007669"/>
    <property type="project" value="UniProtKB-ARBA"/>
</dbReference>
<feature type="domain" description="Erythromycin biosynthesis protein CIII-like C-terminal" evidence="1">
    <location>
        <begin position="246"/>
        <end position="384"/>
    </location>
</feature>
<sequence>MLPTLERVKILFSSLPAHGHTFPLLPLAIAAKAAGHEITYATWETFHPVVAALGFETVHAGGDMATEFKRVVGDRTLQDMDPEEVTGAAMRVFGEVLPRQAVADLLPLFRERHFDLVVNESAAFGAAIAAKLAGIPAVAHGISKPTSLAHLPALKDILPTLAAEFGVELDGTNRLGFGGPYLDIYPESLQDKETLAEYATRVPLRPVAFAAPGELPAAVTQGGGKLIYLTLGTAFGNPAVLREAIDGLAATGHRVLVAAGPTVDLSALGEPPANVAIESWVPQAEVLPHTDLVVHHGGSGTTLGAAAAGVRQLFVPQGADQFTNAETFTTAGAAKQLLGDAVTAAALTEAATDLLADDTAAKIVAALAEEIATMPSPTDIAARLPEWADQQ</sequence>
<accession>A0A1H9WS51</accession>
<gene>
    <name evidence="2" type="ORF">SAMN04487818_111150</name>
</gene>
<dbReference type="FunFam" id="3.40.50.2000:FF:000072">
    <property type="entry name" value="Glycosyl transferase"/>
    <property type="match status" value="1"/>
</dbReference>
<dbReference type="AlphaFoldDB" id="A0A1H9WS51"/>
<evidence type="ECO:0000313" key="2">
    <source>
        <dbReference type="EMBL" id="SES36738.1"/>
    </source>
</evidence>
<protein>
    <submittedName>
        <fullName evidence="2">Glycosyltransferase, MGT family</fullName>
    </submittedName>
</protein>
<dbReference type="InterPro" id="IPR010610">
    <property type="entry name" value="EryCIII-like_C"/>
</dbReference>
<keyword evidence="2" id="KW-0808">Transferase</keyword>
<dbReference type="Proteomes" id="UP000199051">
    <property type="component" value="Unassembled WGS sequence"/>
</dbReference>
<dbReference type="PANTHER" id="PTHR48050:SF13">
    <property type="entry name" value="STEROL 3-BETA-GLUCOSYLTRANSFERASE UGT80A2"/>
    <property type="match status" value="1"/>
</dbReference>
<keyword evidence="3" id="KW-1185">Reference proteome</keyword>
<dbReference type="Pfam" id="PF06722">
    <property type="entry name" value="EryCIII-like_C"/>
    <property type="match status" value="1"/>
</dbReference>
<organism evidence="2 3">
    <name type="scientific">Actinokineospora terrae</name>
    <dbReference type="NCBI Taxonomy" id="155974"/>
    <lineage>
        <taxon>Bacteria</taxon>
        <taxon>Bacillati</taxon>
        <taxon>Actinomycetota</taxon>
        <taxon>Actinomycetes</taxon>
        <taxon>Pseudonocardiales</taxon>
        <taxon>Pseudonocardiaceae</taxon>
        <taxon>Actinokineospora</taxon>
    </lineage>
</organism>
<dbReference type="STRING" id="155974.SAMN04487818_111150"/>
<dbReference type="Gene3D" id="3.40.50.2000">
    <property type="entry name" value="Glycogen Phosphorylase B"/>
    <property type="match status" value="2"/>
</dbReference>
<dbReference type="EMBL" id="FOGI01000011">
    <property type="protein sequence ID" value="SES36738.1"/>
    <property type="molecule type" value="Genomic_DNA"/>
</dbReference>
<dbReference type="GO" id="GO:0017000">
    <property type="term" value="P:antibiotic biosynthetic process"/>
    <property type="evidence" value="ECO:0007669"/>
    <property type="project" value="UniProtKB-ARBA"/>
</dbReference>
<dbReference type="CDD" id="cd03784">
    <property type="entry name" value="GT1_Gtf-like"/>
    <property type="match status" value="1"/>
</dbReference>
<proteinExistence type="predicted"/>
<reference evidence="3" key="1">
    <citation type="submission" date="2016-10" db="EMBL/GenBank/DDBJ databases">
        <authorList>
            <person name="Varghese N."/>
            <person name="Submissions S."/>
        </authorList>
    </citation>
    <scope>NUCLEOTIDE SEQUENCE [LARGE SCALE GENOMIC DNA]</scope>
    <source>
        <strain evidence="3">DSM 44260</strain>
    </source>
</reference>
<dbReference type="InterPro" id="IPR002213">
    <property type="entry name" value="UDP_glucos_trans"/>
</dbReference>
<name>A0A1H9WS51_9PSEU</name>
<dbReference type="GO" id="GO:0008194">
    <property type="term" value="F:UDP-glycosyltransferase activity"/>
    <property type="evidence" value="ECO:0007669"/>
    <property type="project" value="InterPro"/>
</dbReference>
<dbReference type="SUPFAM" id="SSF53756">
    <property type="entry name" value="UDP-Glycosyltransferase/glycogen phosphorylase"/>
    <property type="match status" value="1"/>
</dbReference>
<evidence type="ECO:0000259" key="1">
    <source>
        <dbReference type="Pfam" id="PF06722"/>
    </source>
</evidence>